<proteinExistence type="predicted"/>
<dbReference type="SMART" id="SM00869">
    <property type="entry name" value="Autotransporter"/>
    <property type="match status" value="1"/>
</dbReference>
<reference evidence="4" key="1">
    <citation type="submission" date="2017-08" db="EMBL/GenBank/DDBJ databases">
        <authorList>
            <person name="Varghese N."/>
            <person name="Submissions S."/>
        </authorList>
    </citation>
    <scope>NUCLEOTIDE SEQUENCE [LARGE SCALE GENOMIC DNA]</scope>
    <source>
        <strain evidence="4">AP-Melu-1000-B4</strain>
    </source>
</reference>
<keyword evidence="4" id="KW-1185">Reference proteome</keyword>
<dbReference type="RefSeq" id="WP_096674505.1">
    <property type="nucleotide sequence ID" value="NZ_OANS01000005.1"/>
</dbReference>
<evidence type="ECO:0000313" key="3">
    <source>
        <dbReference type="EMBL" id="SNX29419.1"/>
    </source>
</evidence>
<evidence type="ECO:0000256" key="1">
    <source>
        <dbReference type="SAM" id="SignalP"/>
    </source>
</evidence>
<keyword evidence="1" id="KW-0732">Signal</keyword>
<feature type="domain" description="Autotransporter" evidence="2">
    <location>
        <begin position="675"/>
        <end position="950"/>
    </location>
</feature>
<dbReference type="InterPro" id="IPR005546">
    <property type="entry name" value="Autotransporte_beta"/>
</dbReference>
<dbReference type="InterPro" id="IPR036709">
    <property type="entry name" value="Autotransporte_beta_dom_sf"/>
</dbReference>
<feature type="signal peptide" evidence="1">
    <location>
        <begin position="1"/>
        <end position="27"/>
    </location>
</feature>
<dbReference type="PROSITE" id="PS51208">
    <property type="entry name" value="AUTOTRANSPORTER"/>
    <property type="match status" value="1"/>
</dbReference>
<dbReference type="Proteomes" id="UP000218069">
    <property type="component" value="Unassembled WGS sequence"/>
</dbReference>
<name>A0A240E1V8_9BURK</name>
<dbReference type="SUPFAM" id="SSF103515">
    <property type="entry name" value="Autotransporter"/>
    <property type="match status" value="1"/>
</dbReference>
<dbReference type="EMBL" id="OANS01000005">
    <property type="protein sequence ID" value="SNX29419.1"/>
    <property type="molecule type" value="Genomic_DNA"/>
</dbReference>
<feature type="chain" id="PRO_5012579763" description="Autotransporter domain-containing protein" evidence="1">
    <location>
        <begin position="28"/>
        <end position="950"/>
    </location>
</feature>
<sequence>MISIFRFIRTKNFALIFTPFFFTSALAIDSNGTSTYAGSQQLTATGFQYNSGTSTESSITTVTGIRDGTITGNYSITNDSYSGSTWGLLTSPSSNLSQSLVSIFPSGYTAPAASATASTTTTPQSNLTIGGNQVISLTPYGPAYGSASGVLSVVGSYKDTVNTYTSAGKTIYADQGFLYDAALGGQFTKLTIPVSVTLVNNTSNFVQNTLAHSHYGNQVVGNYDTTLANGNAFSYNTTTGIYTSLNKPGALSTTAYGVYGGVSGNVVAGGYANVVTSALNGTGTVAYIYNQQGTGAYVTYVAPIPTGAPTGTTTVATHFEGITGAGASKTYNLVADSVDSNGNVHAWVVHVAADGTSTWTEITAPASAPGAIVSANSIYQNQFIGVYTYNGIVYAYDPTVPGIYTPTTNSAPLTNNSNSATAYTLNNGDDFLNTSTITMTGTNSQGVTAVGNNEVTNAAAGIISVTGAGSAAIKITGSNNTILNYGTLNAASGAYAIQQTDASSGTTIINESTGVINGQVSITGDSTARFENQGYFGITSSGAGVTHTVTGVFAQTSSGTFGLRVSPTSADKLAITGTAKLGGTLYVTGASGTYSNTRYTLLSTTAGISGSFAGYSTNLSNATNLFYDANNVYLNIYQFTTANTQQSLVNTANALQGTFALQNSVLVNSFSYDCNEFGENGICISVGGRNTAIANTNGLNNSSALLIAAYRASNNVRVGAYFDQNLSSSNPGGTVQLGNSTPLMGAFVAIAQRTDGTGAEAKFTAAYGQKNATITRQVVNNTEPGSGSSTLFSSGVQLVAKYGFAMMDKIIIAPYLGMRYTANSMGGYTEGSSASVTAPLTYQALNTNATTVVGGLGASHQLTSKTTLFGSAGLEQDISTSNGTYSASGINGLTPFGFNSNPVYTRATASLGASYLLEKNQSVSIVGAYRQAAYQSLNSTTGMIYYTIGL</sequence>
<evidence type="ECO:0000259" key="2">
    <source>
        <dbReference type="PROSITE" id="PS51208"/>
    </source>
</evidence>
<evidence type="ECO:0000313" key="4">
    <source>
        <dbReference type="Proteomes" id="UP000218069"/>
    </source>
</evidence>
<dbReference type="Gene3D" id="2.40.128.130">
    <property type="entry name" value="Autotransporter beta-domain"/>
    <property type="match status" value="1"/>
</dbReference>
<organism evidence="3 4">
    <name type="scientific">Polynucleobacter meluiroseus</name>
    <dbReference type="NCBI Taxonomy" id="1938814"/>
    <lineage>
        <taxon>Bacteria</taxon>
        <taxon>Pseudomonadati</taxon>
        <taxon>Pseudomonadota</taxon>
        <taxon>Betaproteobacteria</taxon>
        <taxon>Burkholderiales</taxon>
        <taxon>Burkholderiaceae</taxon>
        <taxon>Polynucleobacter</taxon>
    </lineage>
</organism>
<accession>A0A240E1V8</accession>
<dbReference type="AlphaFoldDB" id="A0A240E1V8"/>
<protein>
    <recommendedName>
        <fullName evidence="2">Autotransporter domain-containing protein</fullName>
    </recommendedName>
</protein>
<gene>
    <name evidence="3" type="ORF">SAMN06295945_1796</name>
</gene>